<dbReference type="InterPro" id="IPR038200">
    <property type="entry name" value="GW_dom_sf"/>
</dbReference>
<dbReference type="SUPFAM" id="SSF82057">
    <property type="entry name" value="Prokaryotic SH3-related domain"/>
    <property type="match status" value="1"/>
</dbReference>
<dbReference type="Proteomes" id="UP000195859">
    <property type="component" value="Unassembled WGS sequence"/>
</dbReference>
<gene>
    <name evidence="4" type="ORF">B5E44_06720</name>
    <name evidence="3" type="ORF">B5E59_06520</name>
</gene>
<dbReference type="EMBL" id="NFLS01000015">
    <property type="protein sequence ID" value="OUQ55836.1"/>
    <property type="molecule type" value="Genomic_DNA"/>
</dbReference>
<dbReference type="Proteomes" id="UP000196293">
    <property type="component" value="Unassembled WGS sequence"/>
</dbReference>
<dbReference type="EMBL" id="NFLZ01000016">
    <property type="protein sequence ID" value="OUQ75616.1"/>
    <property type="molecule type" value="Genomic_DNA"/>
</dbReference>
<dbReference type="Gene3D" id="2.30.30.170">
    <property type="match status" value="1"/>
</dbReference>
<name>A0A1Y4W231_9LACO</name>
<dbReference type="Pfam" id="PF13457">
    <property type="entry name" value="GW"/>
    <property type="match status" value="1"/>
</dbReference>
<evidence type="ECO:0000256" key="1">
    <source>
        <dbReference type="ARBA" id="ARBA00022729"/>
    </source>
</evidence>
<dbReference type="InterPro" id="IPR025987">
    <property type="entry name" value="GW_dom"/>
</dbReference>
<accession>A0A1Y4W231</accession>
<keyword evidence="6" id="KW-1185">Reference proteome</keyword>
<feature type="domain" description="GW" evidence="2">
    <location>
        <begin position="35"/>
        <end position="99"/>
    </location>
</feature>
<evidence type="ECO:0000313" key="4">
    <source>
        <dbReference type="EMBL" id="OUQ75616.1"/>
    </source>
</evidence>
<keyword evidence="1" id="KW-0732">Signal</keyword>
<sequence length="500" mass="57199">MKKLKVFIIMSLMMIFLVKPRTVLAKSLDSFQPKMINENSNYRIYQKLTRKGPAGSMGLARTFKYGNFQANAVRKVGKSKYYYVWIDGHKAGWLNQRAFLRDKIDVAKNVSLVKNSHYSFPTRDAINFATDSTGTVIDLDKVKASQDEVLSNDAGKHKIKFSYGKARAHTVVEVRSNAHEGVAKANKTEQAGKAASSWFKHYKTSGNWGKGASYAPETKPHVLKSKPFRLKTYFYQPATLSQDGEKIGVVGPVPEGVTISNGSMYATMYESPHNTRAHIVAYKFNHVPNRYVMQKLPWLPWAEFTRLASEVKVSPNIKLGHGQEFGATDRYIYAIANDHLLRHSAQSEEIMQISKKDLRIKRIWTFKIWNKSAKDGRYVHNAVFVNDKKFIAVYHSATEHRFEYWEVARRGNSWHPVEIGATKGEFMRNNSPVQGIAYDKKRKQIYLAFNDYLFKTNRAGKVLTSGHFHTGREFEGICVNDSYLYAELAQRPELLRQKIK</sequence>
<organism evidence="4 5">
    <name type="scientific">Lactobacillus gallinarum</name>
    <dbReference type="NCBI Taxonomy" id="52242"/>
    <lineage>
        <taxon>Bacteria</taxon>
        <taxon>Bacillati</taxon>
        <taxon>Bacillota</taxon>
        <taxon>Bacilli</taxon>
        <taxon>Lactobacillales</taxon>
        <taxon>Lactobacillaceae</taxon>
        <taxon>Lactobacillus</taxon>
    </lineage>
</organism>
<evidence type="ECO:0000313" key="5">
    <source>
        <dbReference type="Proteomes" id="UP000195859"/>
    </source>
</evidence>
<reference evidence="4" key="2">
    <citation type="journal article" date="2018" name="BMC Genomics">
        <title>Whole genome sequencing and function prediction of 133 gut anaerobes isolated from chicken caecum in pure cultures.</title>
        <authorList>
            <person name="Medvecky M."/>
            <person name="Cejkova D."/>
            <person name="Polansky O."/>
            <person name="Karasova D."/>
            <person name="Kubasova T."/>
            <person name="Cizek A."/>
            <person name="Rychlik I."/>
        </authorList>
    </citation>
    <scope>NUCLEOTIDE SEQUENCE</scope>
    <source>
        <strain evidence="4">An101</strain>
        <strain evidence="3">An115</strain>
    </source>
</reference>
<comment type="caution">
    <text evidence="4">The sequence shown here is derived from an EMBL/GenBank/DDBJ whole genome shotgun (WGS) entry which is preliminary data.</text>
</comment>
<evidence type="ECO:0000259" key="2">
    <source>
        <dbReference type="Pfam" id="PF13457"/>
    </source>
</evidence>
<dbReference type="RefSeq" id="WP_087176464.1">
    <property type="nucleotide sequence ID" value="NZ_NFLS01000015.1"/>
</dbReference>
<evidence type="ECO:0000313" key="6">
    <source>
        <dbReference type="Proteomes" id="UP000196293"/>
    </source>
</evidence>
<proteinExistence type="predicted"/>
<evidence type="ECO:0000313" key="3">
    <source>
        <dbReference type="EMBL" id="OUQ55836.1"/>
    </source>
</evidence>
<dbReference type="AlphaFoldDB" id="A0A1Y4W231"/>
<reference evidence="5 6" key="1">
    <citation type="submission" date="2017-04" db="EMBL/GenBank/DDBJ databases">
        <title>Function of individual gut microbiota members based on whole genome sequencing of pure cultures obtained from chicken caecum.</title>
        <authorList>
            <person name="Medvecky M."/>
            <person name="Cejkova D."/>
            <person name="Polansky O."/>
            <person name="Karasova D."/>
            <person name="Kubasova T."/>
            <person name="Cizek A."/>
            <person name="Rychlik I."/>
        </authorList>
    </citation>
    <scope>NUCLEOTIDE SEQUENCE [LARGE SCALE GENOMIC DNA]</scope>
    <source>
        <strain evidence="5">An101</strain>
        <strain evidence="6">An115</strain>
    </source>
</reference>
<protein>
    <recommendedName>
        <fullName evidence="2">GW domain-containing protein</fullName>
    </recommendedName>
</protein>